<dbReference type="PANTHER" id="PTHR42981:SF2">
    <property type="entry name" value="PYRUVATE DEHYDROGENASE [UBIQUINONE]"/>
    <property type="match status" value="1"/>
</dbReference>
<feature type="domain" description="Thiamine pyrophosphate enzyme TPP-binding" evidence="5">
    <location>
        <begin position="388"/>
        <end position="550"/>
    </location>
</feature>
<dbReference type="NCBIfam" id="NF006129">
    <property type="entry name" value="PRK08273.1"/>
    <property type="match status" value="1"/>
</dbReference>
<dbReference type="GO" id="GO:0019752">
    <property type="term" value="P:carboxylic acid metabolic process"/>
    <property type="evidence" value="ECO:0007669"/>
    <property type="project" value="UniProtKB-ARBA"/>
</dbReference>
<dbReference type="Pfam" id="PF02776">
    <property type="entry name" value="TPP_enzyme_N"/>
    <property type="match status" value="1"/>
</dbReference>
<keyword evidence="2 3" id="KW-0786">Thiamine pyrophosphate</keyword>
<accession>A0A069PDP2</accession>
<sequence>MTQTVGDFVVDRLHQWGVRRIFGYPGDGINGVFGAMQRAPDKLEFVQTRHEEMAAFMASAHAKFTGELGVCIATSGPGASHLITGLYDARMDHMPVLAIVGQQARAALGGHYQQEIDLAAMFRDVAGSFVQQASVPGQVRHLVDRAIRTALAERRVTAIILPNDLQDLPYEPPARAHGTLHSGVGWSAPRMIPRVADLGRAADVLNAGRRVAILAGAGALGATDELIAVADRLNAGAAKALLGKAALPDDLPWVTGAIGLLGTEPSYKLMTECDTLLMVGSGFPYAEFLPKEGQARGVQIDLKADMLSLRYPMEVNLQGDAAETLRALLTLLEQKDMGSWRDRIRRWNRNWSETLEARALQDAEPVNPQRVARELSARLPANAIVTSDSGSCANWYARDIRVQRGMMCSLSGGLASMGAAVPYAIAARFAHPQRPVVAMVGDGAMQMNNLAELITVAKYCKAAGGTTPAWGTAPWICVVFNNQDLNQVTWEQRVMEGDQKFEASQTIPDVPYHRFAELIGLRGIFVDQPAALGPALDEAFAADRPVLLEVRTDPNVAPLPPHVTLKQAKAFASALLQGDPDESSVIVDTAKQVLASVLPGRKERD</sequence>
<dbReference type="Gene3D" id="3.40.50.970">
    <property type="match status" value="2"/>
</dbReference>
<dbReference type="InterPro" id="IPR029035">
    <property type="entry name" value="DHS-like_NAD/FAD-binding_dom"/>
</dbReference>
<proteinExistence type="inferred from homology"/>
<comment type="similarity">
    <text evidence="1 3">Belongs to the TPP enzyme family.</text>
</comment>
<gene>
    <name evidence="7" type="ORF">BG61_39010</name>
</gene>
<name>A0A069PDP2_9BURK</name>
<evidence type="ECO:0000259" key="6">
    <source>
        <dbReference type="Pfam" id="PF02776"/>
    </source>
</evidence>
<dbReference type="GO" id="GO:0030976">
    <property type="term" value="F:thiamine pyrophosphate binding"/>
    <property type="evidence" value="ECO:0007669"/>
    <property type="project" value="InterPro"/>
</dbReference>
<dbReference type="PANTHER" id="PTHR42981">
    <property type="entry name" value="PYRUVATE DEHYDROGENASE [UBIQUINONE]"/>
    <property type="match status" value="1"/>
</dbReference>
<dbReference type="InterPro" id="IPR029061">
    <property type="entry name" value="THDP-binding"/>
</dbReference>
<evidence type="ECO:0000256" key="1">
    <source>
        <dbReference type="ARBA" id="ARBA00007812"/>
    </source>
</evidence>
<dbReference type="CDD" id="cd02014">
    <property type="entry name" value="TPP_POX"/>
    <property type="match status" value="1"/>
</dbReference>
<dbReference type="InterPro" id="IPR047210">
    <property type="entry name" value="TPP_PYR_POXB-like"/>
</dbReference>
<evidence type="ECO:0000313" key="8">
    <source>
        <dbReference type="Proteomes" id="UP000027466"/>
    </source>
</evidence>
<dbReference type="InterPro" id="IPR011766">
    <property type="entry name" value="TPP_enzyme_TPP-bd"/>
</dbReference>
<dbReference type="Pfam" id="PF00205">
    <property type="entry name" value="TPP_enzyme_M"/>
    <property type="match status" value="1"/>
</dbReference>
<comment type="caution">
    <text evidence="7">The sequence shown here is derived from an EMBL/GenBank/DDBJ whole genome shotgun (WGS) entry which is preliminary data.</text>
</comment>
<dbReference type="RefSeq" id="WP_035942611.1">
    <property type="nucleotide sequence ID" value="NZ_CADFFX010000046.1"/>
</dbReference>
<dbReference type="Proteomes" id="UP000027466">
    <property type="component" value="Unassembled WGS sequence"/>
</dbReference>
<dbReference type="InterPro" id="IPR047212">
    <property type="entry name" value="TPP_POXB-like"/>
</dbReference>
<dbReference type="PROSITE" id="PS00187">
    <property type="entry name" value="TPP_ENZYMES"/>
    <property type="match status" value="1"/>
</dbReference>
<dbReference type="EMBL" id="JFHC01000082">
    <property type="protein sequence ID" value="KDR38612.1"/>
    <property type="molecule type" value="Genomic_DNA"/>
</dbReference>
<dbReference type="GO" id="GO:0000287">
    <property type="term" value="F:magnesium ion binding"/>
    <property type="evidence" value="ECO:0007669"/>
    <property type="project" value="InterPro"/>
</dbReference>
<dbReference type="InterPro" id="IPR012000">
    <property type="entry name" value="Thiamin_PyroP_enz_cen_dom"/>
</dbReference>
<dbReference type="InterPro" id="IPR000399">
    <property type="entry name" value="TPP-bd_CS"/>
</dbReference>
<evidence type="ECO:0000256" key="2">
    <source>
        <dbReference type="ARBA" id="ARBA00023052"/>
    </source>
</evidence>
<dbReference type="CDD" id="cd07039">
    <property type="entry name" value="TPP_PYR_POX"/>
    <property type="match status" value="1"/>
</dbReference>
<protein>
    <submittedName>
        <fullName evidence="7">Thiamine pyrophosphate-binding protein</fullName>
    </submittedName>
</protein>
<evidence type="ECO:0000259" key="4">
    <source>
        <dbReference type="Pfam" id="PF00205"/>
    </source>
</evidence>
<dbReference type="AlphaFoldDB" id="A0A069PDP2"/>
<keyword evidence="8" id="KW-1185">Reference proteome</keyword>
<dbReference type="InterPro" id="IPR047211">
    <property type="entry name" value="POXB-like"/>
</dbReference>
<organism evidence="7 8">
    <name type="scientific">Caballeronia glathei</name>
    <dbReference type="NCBI Taxonomy" id="60547"/>
    <lineage>
        <taxon>Bacteria</taxon>
        <taxon>Pseudomonadati</taxon>
        <taxon>Pseudomonadota</taxon>
        <taxon>Betaproteobacteria</taxon>
        <taxon>Burkholderiales</taxon>
        <taxon>Burkholderiaceae</taxon>
        <taxon>Caballeronia</taxon>
    </lineage>
</organism>
<feature type="domain" description="Thiamine pyrophosphate enzyme N-terminal TPP-binding" evidence="6">
    <location>
        <begin position="4"/>
        <end position="121"/>
    </location>
</feature>
<dbReference type="Pfam" id="PF02775">
    <property type="entry name" value="TPP_enzyme_C"/>
    <property type="match status" value="1"/>
</dbReference>
<reference evidence="7 8" key="1">
    <citation type="submission" date="2014-03" db="EMBL/GenBank/DDBJ databases">
        <title>Draft Genome Sequences of Four Burkholderia Strains.</title>
        <authorList>
            <person name="Liu X.Y."/>
            <person name="Li C.X."/>
            <person name="Xu J.H."/>
        </authorList>
    </citation>
    <scope>NUCLEOTIDE SEQUENCE [LARGE SCALE GENOMIC DNA]</scope>
    <source>
        <strain evidence="7 8">DSM 50014</strain>
    </source>
</reference>
<dbReference type="SUPFAM" id="SSF52518">
    <property type="entry name" value="Thiamin diphosphate-binding fold (THDP-binding)"/>
    <property type="match status" value="2"/>
</dbReference>
<dbReference type="GO" id="GO:0003824">
    <property type="term" value="F:catalytic activity"/>
    <property type="evidence" value="ECO:0007669"/>
    <property type="project" value="InterPro"/>
</dbReference>
<evidence type="ECO:0000313" key="7">
    <source>
        <dbReference type="EMBL" id="KDR38612.1"/>
    </source>
</evidence>
<dbReference type="SUPFAM" id="SSF52467">
    <property type="entry name" value="DHS-like NAD/FAD-binding domain"/>
    <property type="match status" value="1"/>
</dbReference>
<dbReference type="Gene3D" id="3.40.50.1220">
    <property type="entry name" value="TPP-binding domain"/>
    <property type="match status" value="1"/>
</dbReference>
<feature type="domain" description="Thiamine pyrophosphate enzyme central" evidence="4">
    <location>
        <begin position="200"/>
        <end position="328"/>
    </location>
</feature>
<dbReference type="InterPro" id="IPR012001">
    <property type="entry name" value="Thiamin_PyroP_enz_TPP-bd_dom"/>
</dbReference>
<evidence type="ECO:0000259" key="5">
    <source>
        <dbReference type="Pfam" id="PF02775"/>
    </source>
</evidence>
<evidence type="ECO:0000256" key="3">
    <source>
        <dbReference type="RuleBase" id="RU362132"/>
    </source>
</evidence>